<gene>
    <name evidence="2" type="primary">macP</name>
    <name evidence="2" type="ORF">NXS10_03875</name>
</gene>
<dbReference type="Pfam" id="PF26336">
    <property type="entry name" value="MacP_activator"/>
    <property type="match status" value="1"/>
</dbReference>
<dbReference type="RefSeq" id="WP_259137882.1">
    <property type="nucleotide sequence ID" value="NZ_JANUXX010000003.1"/>
</dbReference>
<evidence type="ECO:0000313" key="3">
    <source>
        <dbReference type="Proteomes" id="UP001206548"/>
    </source>
</evidence>
<dbReference type="NCBIfam" id="NF038277">
    <property type="entry name" value="accessory_MacP"/>
    <property type="match status" value="1"/>
</dbReference>
<keyword evidence="1" id="KW-1133">Transmembrane helix</keyword>
<feature type="transmembrane region" description="Helical" evidence="1">
    <location>
        <begin position="51"/>
        <end position="70"/>
    </location>
</feature>
<dbReference type="InterPro" id="IPR047752">
    <property type="entry name" value="MacP"/>
</dbReference>
<organism evidence="2 3">
    <name type="scientific">Streptococcus sciuri</name>
    <dbReference type="NCBI Taxonomy" id="2973939"/>
    <lineage>
        <taxon>Bacteria</taxon>
        <taxon>Bacillati</taxon>
        <taxon>Bacillota</taxon>
        <taxon>Bacilli</taxon>
        <taxon>Lactobacillales</taxon>
        <taxon>Streptococcaceae</taxon>
        <taxon>Streptococcus</taxon>
    </lineage>
</organism>
<accession>A0ABT2F6L0</accession>
<dbReference type="EMBL" id="JANUXX010000003">
    <property type="protein sequence ID" value="MCS4488103.1"/>
    <property type="molecule type" value="Genomic_DNA"/>
</dbReference>
<keyword evidence="3" id="KW-1185">Reference proteome</keyword>
<keyword evidence="1" id="KW-0472">Membrane</keyword>
<evidence type="ECO:0000256" key="1">
    <source>
        <dbReference type="SAM" id="Phobius"/>
    </source>
</evidence>
<proteinExistence type="predicted"/>
<protein>
    <submittedName>
        <fullName evidence="2">Cell wall synthase accessory phosphoprotein MacP</fullName>
    </submittedName>
</protein>
<name>A0ABT2F6L0_9STRE</name>
<comment type="caution">
    <text evidence="2">The sequence shown here is derived from an EMBL/GenBank/DDBJ whole genome shotgun (WGS) entry which is preliminary data.</text>
</comment>
<sequence length="72" mass="8473">MGTPLLTDDIIEKAKHNNLDDEDFQIDDASRPIYKSRKMEQERRKAFRRKLNIILGIVLLLIVALVYAVFNW</sequence>
<dbReference type="Proteomes" id="UP001206548">
    <property type="component" value="Unassembled WGS sequence"/>
</dbReference>
<evidence type="ECO:0000313" key="2">
    <source>
        <dbReference type="EMBL" id="MCS4488103.1"/>
    </source>
</evidence>
<reference evidence="2 3" key="1">
    <citation type="journal article" date="2023" name="Int. J. Syst. Evol. Microbiol.">
        <title>Streptococcus sciuri sp. nov., Staphylococcus marylandisciuri sp. nov. and Staphylococcus americanisciuri sp. nov., isolated from faeces of eastern grey squirrel (Sciurus carolinensis).</title>
        <authorList>
            <person name="Volokhov D.V."/>
            <person name="Zagorodnyaya T.A."/>
            <person name="Furtak V.A."/>
            <person name="Nattanmai G."/>
            <person name="Randall L."/>
            <person name="Jose S."/>
            <person name="Gao Y."/>
            <person name="Eisenberg T."/>
            <person name="Delmonte P."/>
            <person name="Blom J."/>
            <person name="Mitchell K.K."/>
        </authorList>
    </citation>
    <scope>NUCLEOTIDE SEQUENCE [LARGE SCALE GENOMIC DNA]</scope>
    <source>
        <strain evidence="2 3">SQ9-PEA</strain>
    </source>
</reference>
<keyword evidence="1" id="KW-0812">Transmembrane</keyword>